<organism evidence="3 4">
    <name type="scientific">Heterorhabditis bacteriophora</name>
    <name type="common">Entomopathogenic nematode worm</name>
    <dbReference type="NCBI Taxonomy" id="37862"/>
    <lineage>
        <taxon>Eukaryota</taxon>
        <taxon>Metazoa</taxon>
        <taxon>Ecdysozoa</taxon>
        <taxon>Nematoda</taxon>
        <taxon>Chromadorea</taxon>
        <taxon>Rhabditida</taxon>
        <taxon>Rhabditina</taxon>
        <taxon>Rhabditomorpha</taxon>
        <taxon>Strongyloidea</taxon>
        <taxon>Heterorhabditidae</taxon>
        <taxon>Heterorhabditis</taxon>
    </lineage>
</organism>
<evidence type="ECO:0000259" key="2">
    <source>
        <dbReference type="Pfam" id="PF12473"/>
    </source>
</evidence>
<feature type="domain" description="Kinesin-like" evidence="2">
    <location>
        <begin position="320"/>
        <end position="410"/>
    </location>
</feature>
<accession>A0A1I7X3K2</accession>
<dbReference type="InterPro" id="IPR022164">
    <property type="entry name" value="Kinesin-like"/>
</dbReference>
<dbReference type="Proteomes" id="UP000095283">
    <property type="component" value="Unplaced"/>
</dbReference>
<dbReference type="Pfam" id="PF12423">
    <property type="entry name" value="KIF1B"/>
    <property type="match status" value="1"/>
</dbReference>
<dbReference type="AlphaFoldDB" id="A0A1I7X3K2"/>
<sequence length="568" mass="67230">MRSEYETRIENLQRQVDLAQSMISSCGSNWEGDRILTDSLLQFTEECKWTSDQERIVRKAAIKWRFHQFTSVRDDLWGNAIFVKEANAISVELKKKVQFQFVLLTDTMYRLETNTLLSHRSHKPGYRTRLGTVASSSRVRMTQRLESMRDMYEADSQLSPVSPEDPMMEALMGTDPFYDRFPWFRMIGRVKMRHKRKEFVKLQNYIFGKKISLEPTKMEKTKFLAFLSLEDETSQLQFPAHMKENEEFCFRVVVLQAIDVSEQYSDVFCQFNRRLSTKLSFQQPSLVISTPVKSKKANAPIPNKYAIFNLKNNNFTQFGEIKWKDCQELVVGRIRSGPEWNGAEDIGDLYYNFNKGNKTSFAFKCRRNHYCRMFFQFEAAWDSSLHNSPLLNRVSNYGDQKYHIIYIYIYIYMCVNLNLKFGTCQYYPRKKIYLKNSAVRRQRRVLDTSSAYVRGEENLGQWRPRGDSLIFEHQWELEKLTRLQQVERVRLFLRLRDKLKGKRKLGEARTPVSPCNPKRAIPEIVKLDDKEKVLMLHSNTLTPKCAQFYFTIMLYCFKSEVKSFFLKL</sequence>
<dbReference type="Pfam" id="PF12473">
    <property type="entry name" value="DUF3694"/>
    <property type="match status" value="1"/>
</dbReference>
<name>A0A1I7X3K2_HETBA</name>
<dbReference type="WBParaSite" id="Hba_12085">
    <property type="protein sequence ID" value="Hba_12085"/>
    <property type="gene ID" value="Hba_12085"/>
</dbReference>
<proteinExistence type="predicted"/>
<protein>
    <submittedName>
        <fullName evidence="4">PH domain-containing protein</fullName>
    </submittedName>
</protein>
<keyword evidence="3" id="KW-1185">Reference proteome</keyword>
<reference evidence="4" key="1">
    <citation type="submission" date="2016-11" db="UniProtKB">
        <authorList>
            <consortium name="WormBaseParasite"/>
        </authorList>
    </citation>
    <scope>IDENTIFICATION</scope>
</reference>
<evidence type="ECO:0000313" key="4">
    <source>
        <dbReference type="WBParaSite" id="Hba_12085"/>
    </source>
</evidence>
<evidence type="ECO:0000313" key="3">
    <source>
        <dbReference type="Proteomes" id="UP000095283"/>
    </source>
</evidence>
<evidence type="ECO:0000259" key="1">
    <source>
        <dbReference type="Pfam" id="PF12423"/>
    </source>
</evidence>
<feature type="domain" description="Kinesin-like KIF1-type" evidence="1">
    <location>
        <begin position="142"/>
        <end position="189"/>
    </location>
</feature>
<dbReference type="InterPro" id="IPR022140">
    <property type="entry name" value="Kinesin-like_KIF1-typ"/>
</dbReference>